<evidence type="ECO:0000256" key="13">
    <source>
        <dbReference type="SAM" id="Phobius"/>
    </source>
</evidence>
<dbReference type="PANTHER" id="PTHR42878:SF7">
    <property type="entry name" value="SENSOR HISTIDINE KINASE GLRK"/>
    <property type="match status" value="1"/>
</dbReference>
<dbReference type="Pfam" id="PF00512">
    <property type="entry name" value="HisKA"/>
    <property type="match status" value="1"/>
</dbReference>
<evidence type="ECO:0000256" key="8">
    <source>
        <dbReference type="ARBA" id="ARBA00022840"/>
    </source>
</evidence>
<evidence type="ECO:0000259" key="15">
    <source>
        <dbReference type="PROSITE" id="PS50885"/>
    </source>
</evidence>
<dbReference type="EC" id="2.7.13.3" evidence="3"/>
<dbReference type="Gene3D" id="3.30.565.10">
    <property type="entry name" value="Histidine kinase-like ATPase, C-terminal domain"/>
    <property type="match status" value="1"/>
</dbReference>
<evidence type="ECO:0000256" key="7">
    <source>
        <dbReference type="ARBA" id="ARBA00022777"/>
    </source>
</evidence>
<dbReference type="InterPro" id="IPR003661">
    <property type="entry name" value="HisK_dim/P_dom"/>
</dbReference>
<keyword evidence="7 16" id="KW-0418">Kinase</keyword>
<gene>
    <name evidence="16" type="ORF">ThesuDRAFT_01253</name>
</gene>
<dbReference type="CDD" id="cd00075">
    <property type="entry name" value="HATPase"/>
    <property type="match status" value="1"/>
</dbReference>
<proteinExistence type="predicted"/>
<dbReference type="InterPro" id="IPR003594">
    <property type="entry name" value="HATPase_dom"/>
</dbReference>
<dbReference type="SUPFAM" id="SSF55874">
    <property type="entry name" value="ATPase domain of HSP90 chaperone/DNA topoisomerase II/histidine kinase"/>
    <property type="match status" value="1"/>
</dbReference>
<evidence type="ECO:0000256" key="4">
    <source>
        <dbReference type="ARBA" id="ARBA00022553"/>
    </source>
</evidence>
<dbReference type="EMBL" id="AENY02000002">
    <property type="protein sequence ID" value="EKP95501.1"/>
    <property type="molecule type" value="Genomic_DNA"/>
</dbReference>
<reference evidence="16" key="1">
    <citation type="submission" date="2010-10" db="EMBL/GenBank/DDBJ databases">
        <authorList>
            <consortium name="US DOE Joint Genome Institute (JGI-PGF)"/>
            <person name="Lucas S."/>
            <person name="Copeland A."/>
            <person name="Lapidus A."/>
            <person name="Bruce D."/>
            <person name="Goodwin L."/>
            <person name="Pitluck S."/>
            <person name="Kyrpides N."/>
            <person name="Mavromatis K."/>
            <person name="Detter J.C."/>
            <person name="Han C."/>
            <person name="Land M."/>
            <person name="Hauser L."/>
            <person name="Markowitz V."/>
            <person name="Cheng J.-F."/>
            <person name="Hugenholtz P."/>
            <person name="Woyke T."/>
            <person name="Wu D."/>
            <person name="Pukall R."/>
            <person name="Wahrenburg C."/>
            <person name="Brambilla E."/>
            <person name="Klenk H.-P."/>
            <person name="Eisen J.A."/>
        </authorList>
    </citation>
    <scope>NUCLEOTIDE SEQUENCE [LARGE SCALE GENOMIC DNA]</scope>
    <source>
        <strain evidence="16">DSM 13965</strain>
    </source>
</reference>
<evidence type="ECO:0000313" key="16">
    <source>
        <dbReference type="EMBL" id="EKP95501.1"/>
    </source>
</evidence>
<keyword evidence="17" id="KW-1185">Reference proteome</keyword>
<evidence type="ECO:0000256" key="1">
    <source>
        <dbReference type="ARBA" id="ARBA00000085"/>
    </source>
</evidence>
<feature type="transmembrane region" description="Helical" evidence="13">
    <location>
        <begin position="463"/>
        <end position="482"/>
    </location>
</feature>
<dbReference type="InterPro" id="IPR003660">
    <property type="entry name" value="HAMP_dom"/>
</dbReference>
<dbReference type="PROSITE" id="PS50885">
    <property type="entry name" value="HAMP"/>
    <property type="match status" value="1"/>
</dbReference>
<dbReference type="Gene3D" id="1.10.287.130">
    <property type="match status" value="1"/>
</dbReference>
<keyword evidence="11" id="KW-0175">Coiled coil</keyword>
<sequence length="528" mass="54663">MPGRFAGQAGHAGTLASRNGDGSPATWNGRLDRPVRPKPLFLSLWAFGAGLSLLTALVLGFVFIPLAAQAGPAGRGGAAVLRTVMVVMVLASAGALSVATGLAWLISRRLARPLERLGQAARAIARQPLGYVVQLPPAPYREAADLARTLETLSAELAREQAQKDAFLAAVAHELRTPLTYLQGYARSLLDGMVADPEAVRDHLTVIDREARRLGRMVGDLLDREALASGRVSLRTGPVDLAVLAGEAVEDAAPAAREKGVDLELEVHPPLPAVQADAGRLRQVLWNLLDNALAHTPPGGRIWVEVCRAGQAVEVTVHDTGTGFDPAESENIWRPFYRVDRHSGGPRPPGRRGYGLGLATVRQVIEAHGGTVHADGRPGQGASVGFRLPVMPPAGVPAAAAPAARPGRAIPNAAGDGDFGMPSADEPGRRAASGPGPRASVQKPAPGPLPRAGDRAWAGGESLVAALLVIVGVLALATASLLPRLVSPAGAGGFADLLIIALTGAVSTVLLAGIIALLYRAWMGGRST</sequence>
<comment type="subcellular location">
    <subcellularLocation>
        <location evidence="2">Membrane</location>
    </subcellularLocation>
</comment>
<evidence type="ECO:0000256" key="10">
    <source>
        <dbReference type="ARBA" id="ARBA00023136"/>
    </source>
</evidence>
<dbReference type="Gene3D" id="6.10.340.10">
    <property type="match status" value="1"/>
</dbReference>
<keyword evidence="13" id="KW-0812">Transmembrane</keyword>
<dbReference type="GO" id="GO:0016020">
    <property type="term" value="C:membrane"/>
    <property type="evidence" value="ECO:0007669"/>
    <property type="project" value="UniProtKB-SubCell"/>
</dbReference>
<feature type="transmembrane region" description="Helical" evidence="13">
    <location>
        <begin position="84"/>
        <end position="106"/>
    </location>
</feature>
<dbReference type="HOGENOM" id="CLU_561321_0_0_9"/>
<evidence type="ECO:0000256" key="5">
    <source>
        <dbReference type="ARBA" id="ARBA00022679"/>
    </source>
</evidence>
<evidence type="ECO:0000256" key="12">
    <source>
        <dbReference type="SAM" id="MobiDB-lite"/>
    </source>
</evidence>
<dbReference type="FunFam" id="3.30.565.10:FF:000006">
    <property type="entry name" value="Sensor histidine kinase WalK"/>
    <property type="match status" value="1"/>
</dbReference>
<evidence type="ECO:0000256" key="9">
    <source>
        <dbReference type="ARBA" id="ARBA00023012"/>
    </source>
</evidence>
<dbReference type="GO" id="GO:0005524">
    <property type="term" value="F:ATP binding"/>
    <property type="evidence" value="ECO:0007669"/>
    <property type="project" value="UniProtKB-KW"/>
</dbReference>
<evidence type="ECO:0000256" key="11">
    <source>
        <dbReference type="SAM" id="Coils"/>
    </source>
</evidence>
<feature type="domain" description="Histidine kinase" evidence="14">
    <location>
        <begin position="170"/>
        <end position="392"/>
    </location>
</feature>
<comment type="catalytic activity">
    <reaction evidence="1">
        <text>ATP + protein L-histidine = ADP + protein N-phospho-L-histidine.</text>
        <dbReference type="EC" id="2.7.13.3"/>
    </reaction>
</comment>
<dbReference type="CDD" id="cd00082">
    <property type="entry name" value="HisKA"/>
    <property type="match status" value="1"/>
</dbReference>
<feature type="region of interest" description="Disordered" evidence="12">
    <location>
        <begin position="1"/>
        <end position="30"/>
    </location>
</feature>
<dbReference type="InterPro" id="IPR050351">
    <property type="entry name" value="BphY/WalK/GraS-like"/>
</dbReference>
<feature type="transmembrane region" description="Helical" evidence="13">
    <location>
        <begin position="40"/>
        <end position="64"/>
    </location>
</feature>
<feature type="domain" description="HAMP" evidence="15">
    <location>
        <begin position="108"/>
        <end position="162"/>
    </location>
</feature>
<keyword evidence="4" id="KW-0597">Phosphoprotein</keyword>
<protein>
    <recommendedName>
        <fullName evidence="3">histidine kinase</fullName>
        <ecNumber evidence="3">2.7.13.3</ecNumber>
    </recommendedName>
</protein>
<accession>K6QF13</accession>
<keyword evidence="10 13" id="KW-0472">Membrane</keyword>
<dbReference type="STRING" id="867903.ThesuDRAFT_01253"/>
<dbReference type="AlphaFoldDB" id="K6QF13"/>
<keyword evidence="8" id="KW-0067">ATP-binding</keyword>
<dbReference type="InterPro" id="IPR005467">
    <property type="entry name" value="His_kinase_dom"/>
</dbReference>
<comment type="caution">
    <text evidence="16">The sequence shown here is derived from an EMBL/GenBank/DDBJ whole genome shotgun (WGS) entry which is preliminary data.</text>
</comment>
<dbReference type="FunFam" id="1.10.287.130:FF:000001">
    <property type="entry name" value="Two-component sensor histidine kinase"/>
    <property type="match status" value="1"/>
</dbReference>
<dbReference type="SMART" id="SM00388">
    <property type="entry name" value="HisKA"/>
    <property type="match status" value="1"/>
</dbReference>
<evidence type="ECO:0000313" key="17">
    <source>
        <dbReference type="Proteomes" id="UP000005710"/>
    </source>
</evidence>
<dbReference type="InterPro" id="IPR036890">
    <property type="entry name" value="HATPase_C_sf"/>
</dbReference>
<evidence type="ECO:0000256" key="6">
    <source>
        <dbReference type="ARBA" id="ARBA00022741"/>
    </source>
</evidence>
<keyword evidence="9" id="KW-0902">Two-component regulatory system</keyword>
<feature type="transmembrane region" description="Helical" evidence="13">
    <location>
        <begin position="494"/>
        <end position="519"/>
    </location>
</feature>
<dbReference type="GO" id="GO:0030295">
    <property type="term" value="F:protein kinase activator activity"/>
    <property type="evidence" value="ECO:0007669"/>
    <property type="project" value="TreeGrafter"/>
</dbReference>
<dbReference type="Proteomes" id="UP000005710">
    <property type="component" value="Unassembled WGS sequence"/>
</dbReference>
<dbReference type="SMART" id="SM00387">
    <property type="entry name" value="HATPase_c"/>
    <property type="match status" value="1"/>
</dbReference>
<dbReference type="InterPro" id="IPR036097">
    <property type="entry name" value="HisK_dim/P_sf"/>
</dbReference>
<reference evidence="16" key="2">
    <citation type="submission" date="2012-10" db="EMBL/GenBank/DDBJ databases">
        <title>Improved high-quality draft of Thermaerobacter subterraneus C21, DSM 13965.</title>
        <authorList>
            <consortium name="DOE Joint Genome Institute"/>
            <person name="Eisen J."/>
            <person name="Huntemann M."/>
            <person name="Wei C.-L."/>
            <person name="Han J."/>
            <person name="Detter J.C."/>
            <person name="Han C."/>
            <person name="Tapia R."/>
            <person name="Chen A."/>
            <person name="Kyrpides N."/>
            <person name="Mavromatis K."/>
            <person name="Markowitz V."/>
            <person name="Szeto E."/>
            <person name="Ivanova N."/>
            <person name="Mikhailova N."/>
            <person name="Ovchinnikova G."/>
            <person name="Pagani I."/>
            <person name="Pati A."/>
            <person name="Goodwin L."/>
            <person name="Nordberg H.P."/>
            <person name="Cantor M.N."/>
            <person name="Hua S.X."/>
            <person name="Woyke T."/>
            <person name="Eisen J."/>
            <person name="Klenk H.-P."/>
        </authorList>
    </citation>
    <scope>NUCLEOTIDE SEQUENCE [LARGE SCALE GENOMIC DNA]</scope>
    <source>
        <strain evidence="16">DSM 13965</strain>
    </source>
</reference>
<dbReference type="eggNOG" id="COG2205">
    <property type="taxonomic scope" value="Bacteria"/>
</dbReference>
<name>K6QF13_9FIRM</name>
<evidence type="ECO:0000256" key="3">
    <source>
        <dbReference type="ARBA" id="ARBA00012438"/>
    </source>
</evidence>
<evidence type="ECO:0000259" key="14">
    <source>
        <dbReference type="PROSITE" id="PS50109"/>
    </source>
</evidence>
<keyword evidence="13" id="KW-1133">Transmembrane helix</keyword>
<dbReference type="GO" id="GO:0000156">
    <property type="term" value="F:phosphorelay response regulator activity"/>
    <property type="evidence" value="ECO:0007669"/>
    <property type="project" value="TreeGrafter"/>
</dbReference>
<keyword evidence="5" id="KW-0808">Transferase</keyword>
<dbReference type="Pfam" id="PF02518">
    <property type="entry name" value="HATPase_c"/>
    <property type="match status" value="1"/>
</dbReference>
<dbReference type="GO" id="GO:0007234">
    <property type="term" value="P:osmosensory signaling via phosphorelay pathway"/>
    <property type="evidence" value="ECO:0007669"/>
    <property type="project" value="TreeGrafter"/>
</dbReference>
<dbReference type="InterPro" id="IPR004358">
    <property type="entry name" value="Sig_transdc_His_kin-like_C"/>
</dbReference>
<feature type="compositionally biased region" description="Low complexity" evidence="12">
    <location>
        <begin position="397"/>
        <end position="414"/>
    </location>
</feature>
<dbReference type="PRINTS" id="PR00344">
    <property type="entry name" value="BCTRLSENSOR"/>
</dbReference>
<evidence type="ECO:0000256" key="2">
    <source>
        <dbReference type="ARBA" id="ARBA00004370"/>
    </source>
</evidence>
<dbReference type="PROSITE" id="PS50109">
    <property type="entry name" value="HIS_KIN"/>
    <property type="match status" value="1"/>
</dbReference>
<dbReference type="PANTHER" id="PTHR42878">
    <property type="entry name" value="TWO-COMPONENT HISTIDINE KINASE"/>
    <property type="match status" value="1"/>
</dbReference>
<organism evidence="16 17">
    <name type="scientific">Thermaerobacter subterraneus DSM 13965</name>
    <dbReference type="NCBI Taxonomy" id="867903"/>
    <lineage>
        <taxon>Bacteria</taxon>
        <taxon>Bacillati</taxon>
        <taxon>Bacillota</taxon>
        <taxon>Clostridia</taxon>
        <taxon>Eubacteriales</taxon>
        <taxon>Clostridiales Family XVII. Incertae Sedis</taxon>
        <taxon>Thermaerobacter</taxon>
    </lineage>
</organism>
<feature type="region of interest" description="Disordered" evidence="12">
    <location>
        <begin position="397"/>
        <end position="453"/>
    </location>
</feature>
<dbReference type="SUPFAM" id="SSF47384">
    <property type="entry name" value="Homodimeric domain of signal transducing histidine kinase"/>
    <property type="match status" value="1"/>
</dbReference>
<keyword evidence="6" id="KW-0547">Nucleotide-binding</keyword>
<feature type="coiled-coil region" evidence="11">
    <location>
        <begin position="143"/>
        <end position="170"/>
    </location>
</feature>
<dbReference type="GO" id="GO:0000155">
    <property type="term" value="F:phosphorelay sensor kinase activity"/>
    <property type="evidence" value="ECO:0007669"/>
    <property type="project" value="InterPro"/>
</dbReference>